<dbReference type="Proteomes" id="UP000318571">
    <property type="component" value="Chromosome 1"/>
</dbReference>
<dbReference type="OrthoDB" id="5132116at2759"/>
<keyword evidence="4" id="KW-0156">Chromatin regulator</keyword>
<dbReference type="InterPro" id="IPR004001">
    <property type="entry name" value="Actin_CS"/>
</dbReference>
<evidence type="ECO:0000256" key="3">
    <source>
        <dbReference type="ARBA" id="ARBA00022490"/>
    </source>
</evidence>
<evidence type="ECO:0000256" key="7">
    <source>
        <dbReference type="ARBA" id="ARBA00023163"/>
    </source>
</evidence>
<dbReference type="CDD" id="cd13395">
    <property type="entry name" value="ASKHA_NBD_Arp4_ACTL6-like"/>
    <property type="match status" value="1"/>
</dbReference>
<evidence type="ECO:0000256" key="11">
    <source>
        <dbReference type="SAM" id="MobiDB-lite"/>
    </source>
</evidence>
<dbReference type="GO" id="GO:0005737">
    <property type="term" value="C:cytoplasm"/>
    <property type="evidence" value="ECO:0007669"/>
    <property type="project" value="UniProtKB-SubCell"/>
</dbReference>
<keyword evidence="3" id="KW-0963">Cytoplasm</keyword>
<keyword evidence="7" id="KW-0804">Transcription</keyword>
<evidence type="ECO:0008006" key="14">
    <source>
        <dbReference type="Google" id="ProtNLM"/>
    </source>
</evidence>
<dbReference type="PANTHER" id="PTHR11937">
    <property type="entry name" value="ACTIN"/>
    <property type="match status" value="1"/>
</dbReference>
<keyword evidence="13" id="KW-1185">Reference proteome</keyword>
<dbReference type="Pfam" id="PF00022">
    <property type="entry name" value="Actin"/>
    <property type="match status" value="1"/>
</dbReference>
<accession>A0A553NU71</accession>
<organism evidence="12 13">
    <name type="scientific">Tigriopus californicus</name>
    <name type="common">Marine copepod</name>
    <dbReference type="NCBI Taxonomy" id="6832"/>
    <lineage>
        <taxon>Eukaryota</taxon>
        <taxon>Metazoa</taxon>
        <taxon>Ecdysozoa</taxon>
        <taxon>Arthropoda</taxon>
        <taxon>Crustacea</taxon>
        <taxon>Multicrustacea</taxon>
        <taxon>Hexanauplia</taxon>
        <taxon>Copepoda</taxon>
        <taxon>Harpacticoida</taxon>
        <taxon>Harpacticidae</taxon>
        <taxon>Tigriopus</taxon>
    </lineage>
</organism>
<comment type="caution">
    <text evidence="12">The sequence shown here is derived from an EMBL/GenBank/DDBJ whole genome shotgun (WGS) entry which is preliminary data.</text>
</comment>
<evidence type="ECO:0000256" key="8">
    <source>
        <dbReference type="ARBA" id="ARBA00023212"/>
    </source>
</evidence>
<dbReference type="GO" id="GO:0006325">
    <property type="term" value="P:chromatin organization"/>
    <property type="evidence" value="ECO:0007669"/>
    <property type="project" value="UniProtKB-KW"/>
</dbReference>
<dbReference type="InterPro" id="IPR043129">
    <property type="entry name" value="ATPase_NBD"/>
</dbReference>
<dbReference type="FunFam" id="3.30.420.40:FF:000375">
    <property type="entry name" value="Actin-related protein 8"/>
    <property type="match status" value="1"/>
</dbReference>
<sequence>MSGGVYGGDEVGALVFDPGQFSLRVGYAGEDSPKSEIPSTVGVSPNDAPSGSASAHAMETDSNATAGATTATSQQIGAGPQEKNFHLGVVALAAARKAKETMSYVRDGMIEDWDVFEKVLDHAYKNVIQSEAELHPVLFSEAPWNQRAKREKLTELLFEKYQVPAFFLVKNAVLAAFANGRSTGLVVDSGATYTAAVPVHEGFVLQNAIVKSPLAGDYVTHQCLNFLEQEKKIEIVPPYMIGGKEEVKMGDPPKWTRRSNLPEVTQSWHNYMKRQVVQDFQSSVLQVSDAPYDEDSLSTILHYPYEFPNGYNNEYGMERFRIPEALFDPAYNKSPNAHSMMSVSHVVTTSVGMCDIDLRPALYGSVVVTGGNTLLQGFNERLNRDLSVKTPTNMRFKLIAANGPQERRFGSWIGGSILASLGSFQQMWISKQEYEESGKSQVDRKCP</sequence>
<evidence type="ECO:0000313" key="12">
    <source>
        <dbReference type="EMBL" id="TRY68985.1"/>
    </source>
</evidence>
<dbReference type="AlphaFoldDB" id="A0A553NU71"/>
<evidence type="ECO:0000256" key="1">
    <source>
        <dbReference type="ARBA" id="ARBA00004123"/>
    </source>
</evidence>
<reference evidence="12 13" key="1">
    <citation type="journal article" date="2018" name="Nat. Ecol. Evol.">
        <title>Genomic signatures of mitonuclear coevolution across populations of Tigriopus californicus.</title>
        <authorList>
            <person name="Barreto F.S."/>
            <person name="Watson E.T."/>
            <person name="Lima T.G."/>
            <person name="Willett C.S."/>
            <person name="Edmands S."/>
            <person name="Li W."/>
            <person name="Burton R.S."/>
        </authorList>
    </citation>
    <scope>NUCLEOTIDE SEQUENCE [LARGE SCALE GENOMIC DNA]</scope>
    <source>
        <strain evidence="12 13">San Diego</strain>
    </source>
</reference>
<comment type="subcellular location">
    <subcellularLocation>
        <location evidence="2">Cytoplasm</location>
    </subcellularLocation>
    <subcellularLocation>
        <location evidence="1">Nucleus</location>
    </subcellularLocation>
</comment>
<keyword evidence="6" id="KW-0805">Transcription regulation</keyword>
<dbReference type="Gene3D" id="2.30.36.70">
    <property type="entry name" value="Actin, Chain A, domain 2"/>
    <property type="match status" value="1"/>
</dbReference>
<gene>
    <name evidence="12" type="ORF">TCAL_04150</name>
</gene>
<keyword evidence="8" id="KW-0206">Cytoskeleton</keyword>
<dbReference type="SMART" id="SM00268">
    <property type="entry name" value="ACTIN"/>
    <property type="match status" value="1"/>
</dbReference>
<feature type="region of interest" description="Disordered" evidence="11">
    <location>
        <begin position="27"/>
        <end position="78"/>
    </location>
</feature>
<evidence type="ECO:0000256" key="4">
    <source>
        <dbReference type="ARBA" id="ARBA00022853"/>
    </source>
</evidence>
<evidence type="ECO:0000256" key="10">
    <source>
        <dbReference type="RuleBase" id="RU000487"/>
    </source>
</evidence>
<protein>
    <recommendedName>
        <fullName evidence="14">Actin-like protein 6B</fullName>
    </recommendedName>
</protein>
<feature type="compositionally biased region" description="Polar residues" evidence="11">
    <location>
        <begin position="37"/>
        <end position="53"/>
    </location>
</feature>
<dbReference type="Gene3D" id="3.30.420.40">
    <property type="match status" value="2"/>
</dbReference>
<comment type="similarity">
    <text evidence="10">Belongs to the actin family.</text>
</comment>
<name>A0A553NU71_TIGCA</name>
<dbReference type="Gene3D" id="3.90.640.10">
    <property type="entry name" value="Actin, Chain A, domain 4"/>
    <property type="match status" value="1"/>
</dbReference>
<evidence type="ECO:0000256" key="9">
    <source>
        <dbReference type="ARBA" id="ARBA00023242"/>
    </source>
</evidence>
<dbReference type="FunFam" id="3.90.640.10:FF:000009">
    <property type="entry name" value="Actin-like 6A, isoform CRA_a"/>
    <property type="match status" value="1"/>
</dbReference>
<keyword evidence="9" id="KW-0539">Nucleus</keyword>
<evidence type="ECO:0000313" key="13">
    <source>
        <dbReference type="Proteomes" id="UP000318571"/>
    </source>
</evidence>
<dbReference type="OMA" id="MTEAPWN"/>
<dbReference type="InterPro" id="IPR004000">
    <property type="entry name" value="Actin"/>
</dbReference>
<evidence type="ECO:0000256" key="5">
    <source>
        <dbReference type="ARBA" id="ARBA00022902"/>
    </source>
</evidence>
<dbReference type="EMBL" id="VCGU01000010">
    <property type="protein sequence ID" value="TRY68985.1"/>
    <property type="molecule type" value="Genomic_DNA"/>
</dbReference>
<dbReference type="STRING" id="6832.A0A553NU71"/>
<dbReference type="GO" id="GO:0007399">
    <property type="term" value="P:nervous system development"/>
    <property type="evidence" value="ECO:0007669"/>
    <property type="project" value="UniProtKB-KW"/>
</dbReference>
<proteinExistence type="inferred from homology"/>
<dbReference type="FunFam" id="3.30.420.40:FF:000058">
    <property type="entry name" value="Putative actin-related protein 5"/>
    <property type="match status" value="1"/>
</dbReference>
<dbReference type="PROSITE" id="PS00432">
    <property type="entry name" value="ACTINS_2"/>
    <property type="match status" value="1"/>
</dbReference>
<dbReference type="SUPFAM" id="SSF53067">
    <property type="entry name" value="Actin-like ATPase domain"/>
    <property type="match status" value="2"/>
</dbReference>
<evidence type="ECO:0000256" key="2">
    <source>
        <dbReference type="ARBA" id="ARBA00004496"/>
    </source>
</evidence>
<evidence type="ECO:0000256" key="6">
    <source>
        <dbReference type="ARBA" id="ARBA00023015"/>
    </source>
</evidence>
<keyword evidence="5" id="KW-0524">Neurogenesis</keyword>
<dbReference type="GO" id="GO:0005634">
    <property type="term" value="C:nucleus"/>
    <property type="evidence" value="ECO:0007669"/>
    <property type="project" value="UniProtKB-SubCell"/>
</dbReference>